<dbReference type="RefSeq" id="WP_406693832.1">
    <property type="nucleotide sequence ID" value="NZ_CP155447.1"/>
</dbReference>
<gene>
    <name evidence="1" type="ORF">V5E97_22615</name>
</gene>
<sequence length="79" mass="9066">MANANVMAGSHRLKHAIKTLQEHWLATESTWNDSVRRKFEERHLLPLDPAVDAALIGMQKLAEILDQVRRDCSDRSEML</sequence>
<protein>
    <submittedName>
        <fullName evidence="1">Uncharacterized protein</fullName>
    </submittedName>
</protein>
<reference evidence="1" key="1">
    <citation type="submission" date="2024-05" db="EMBL/GenBank/DDBJ databases">
        <title>Planctomycetes of the genus Singulisphaera possess chitinolytic capabilities.</title>
        <authorList>
            <person name="Ivanova A."/>
        </authorList>
    </citation>
    <scope>NUCLEOTIDE SEQUENCE</scope>
    <source>
        <strain evidence="1">Ch08T</strain>
    </source>
</reference>
<organism evidence="1">
    <name type="scientific">Singulisphaera sp. Ch08</name>
    <dbReference type="NCBI Taxonomy" id="3120278"/>
    <lineage>
        <taxon>Bacteria</taxon>
        <taxon>Pseudomonadati</taxon>
        <taxon>Planctomycetota</taxon>
        <taxon>Planctomycetia</taxon>
        <taxon>Isosphaerales</taxon>
        <taxon>Isosphaeraceae</taxon>
        <taxon>Singulisphaera</taxon>
    </lineage>
</organism>
<dbReference type="AlphaFoldDB" id="A0AAU7C842"/>
<dbReference type="EMBL" id="CP155447">
    <property type="protein sequence ID" value="XBH01142.1"/>
    <property type="molecule type" value="Genomic_DNA"/>
</dbReference>
<name>A0AAU7C842_9BACT</name>
<proteinExistence type="predicted"/>
<accession>A0AAU7C842</accession>
<evidence type="ECO:0000313" key="1">
    <source>
        <dbReference type="EMBL" id="XBH01142.1"/>
    </source>
</evidence>